<dbReference type="InterPro" id="IPR050645">
    <property type="entry name" value="Histidine_acid_phosphatase"/>
</dbReference>
<accession>A0A1Y1WWI7</accession>
<dbReference type="Proteomes" id="UP000193944">
    <property type="component" value="Unassembled WGS sequence"/>
</dbReference>
<keyword evidence="5" id="KW-1185">Reference proteome</keyword>
<dbReference type="STRING" id="1754192.A0A1Y1WWI7"/>
<comment type="caution">
    <text evidence="4">The sequence shown here is derived from an EMBL/GenBank/DDBJ whole genome shotgun (WGS) entry which is preliminary data.</text>
</comment>
<dbReference type="InterPro" id="IPR000560">
    <property type="entry name" value="His_Pase_clade-2"/>
</dbReference>
<dbReference type="AlphaFoldDB" id="A0A1Y1WWI7"/>
<dbReference type="Gene3D" id="3.40.50.1240">
    <property type="entry name" value="Phosphoglycerate mutase-like"/>
    <property type="match status" value="1"/>
</dbReference>
<keyword evidence="3" id="KW-0472">Membrane</keyword>
<name>A0A1Y1WWI7_9FUNG</name>
<dbReference type="CDD" id="cd07061">
    <property type="entry name" value="HP_HAP_like"/>
    <property type="match status" value="1"/>
</dbReference>
<keyword evidence="3" id="KW-1133">Transmembrane helix</keyword>
<evidence type="ECO:0000313" key="4">
    <source>
        <dbReference type="EMBL" id="ORX77765.1"/>
    </source>
</evidence>
<feature type="transmembrane region" description="Helical" evidence="3">
    <location>
        <begin position="7"/>
        <end position="24"/>
    </location>
</feature>
<dbReference type="InterPro" id="IPR029033">
    <property type="entry name" value="His_PPase_superfam"/>
</dbReference>
<keyword evidence="2" id="KW-0378">Hydrolase</keyword>
<keyword evidence="3" id="KW-0812">Transmembrane</keyword>
<evidence type="ECO:0000256" key="3">
    <source>
        <dbReference type="SAM" id="Phobius"/>
    </source>
</evidence>
<evidence type="ECO:0000256" key="2">
    <source>
        <dbReference type="ARBA" id="ARBA00022801"/>
    </source>
</evidence>
<comment type="similarity">
    <text evidence="1">Belongs to the histidine acid phosphatase family.</text>
</comment>
<dbReference type="PANTHER" id="PTHR11567">
    <property type="entry name" value="ACID PHOSPHATASE-RELATED"/>
    <property type="match status" value="1"/>
</dbReference>
<evidence type="ECO:0000256" key="1">
    <source>
        <dbReference type="ARBA" id="ARBA00005375"/>
    </source>
</evidence>
<proteinExistence type="inferred from homology"/>
<dbReference type="PANTHER" id="PTHR11567:SF110">
    <property type="entry name" value="2-PHOSPHOXYLOSE PHOSPHATASE 1"/>
    <property type="match status" value="1"/>
</dbReference>
<dbReference type="SUPFAM" id="SSF53254">
    <property type="entry name" value="Phosphoglycerate mutase-like"/>
    <property type="match status" value="1"/>
</dbReference>
<dbReference type="InterPro" id="IPR033379">
    <property type="entry name" value="Acid_Pase_AS"/>
</dbReference>
<evidence type="ECO:0000313" key="5">
    <source>
        <dbReference type="Proteomes" id="UP000193944"/>
    </source>
</evidence>
<dbReference type="PROSITE" id="PS00616">
    <property type="entry name" value="HIS_ACID_PHOSPHAT_1"/>
    <property type="match status" value="1"/>
</dbReference>
<dbReference type="EMBL" id="MCFG01000235">
    <property type="protein sequence ID" value="ORX77765.1"/>
    <property type="molecule type" value="Genomic_DNA"/>
</dbReference>
<reference evidence="4 5" key="2">
    <citation type="submission" date="2016-08" db="EMBL/GenBank/DDBJ databases">
        <title>Pervasive Adenine N6-methylation of Active Genes in Fungi.</title>
        <authorList>
            <consortium name="DOE Joint Genome Institute"/>
            <person name="Mondo S.J."/>
            <person name="Dannebaum R.O."/>
            <person name="Kuo R.C."/>
            <person name="Labutti K."/>
            <person name="Haridas S."/>
            <person name="Kuo A."/>
            <person name="Salamov A."/>
            <person name="Ahrendt S.R."/>
            <person name="Lipzen A."/>
            <person name="Sullivan W."/>
            <person name="Andreopoulos W.B."/>
            <person name="Clum A."/>
            <person name="Lindquist E."/>
            <person name="Daum C."/>
            <person name="Ramamoorthy G.K."/>
            <person name="Gryganskyi A."/>
            <person name="Culley D."/>
            <person name="Magnuson J.K."/>
            <person name="James T.Y."/>
            <person name="O'Malley M.A."/>
            <person name="Stajich J.E."/>
            <person name="Spatafora J.W."/>
            <person name="Visel A."/>
            <person name="Grigoriev I.V."/>
        </authorList>
    </citation>
    <scope>NUCLEOTIDE SEQUENCE [LARGE SCALE GENOMIC DNA]</scope>
    <source>
        <strain evidence="4 5">S4</strain>
    </source>
</reference>
<dbReference type="OrthoDB" id="10257284at2759"/>
<organism evidence="4 5">
    <name type="scientific">Anaeromyces robustus</name>
    <dbReference type="NCBI Taxonomy" id="1754192"/>
    <lineage>
        <taxon>Eukaryota</taxon>
        <taxon>Fungi</taxon>
        <taxon>Fungi incertae sedis</taxon>
        <taxon>Chytridiomycota</taxon>
        <taxon>Chytridiomycota incertae sedis</taxon>
        <taxon>Neocallimastigomycetes</taxon>
        <taxon>Neocallimastigales</taxon>
        <taxon>Neocallimastigaceae</taxon>
        <taxon>Anaeromyces</taxon>
    </lineage>
</organism>
<dbReference type="GO" id="GO:0016791">
    <property type="term" value="F:phosphatase activity"/>
    <property type="evidence" value="ECO:0007669"/>
    <property type="project" value="TreeGrafter"/>
</dbReference>
<sequence length="533" mass="62024">MRIKQRILFVIVFFVIIFSTFYLLKNNDINSSIKSQNIKNLKQFTLNIDDYNNFTSNYCQANFPIPEEYVKPKNAKLKMVQIITRHGDRSPTHALPNENVSWDVCNYSEENHVSSFPEFVIHKKTDVDSAHNPYAKQVYWKGNCGIGQLTDKGIKQHKNLGSTLKKIYLQDDYDKNKKEVNVQEWFWGVSNMSRDEYEKELNSSNLGGRIWAKSTETSRTMISAQAFLSEFIPNAKNVTLNIAPRYLEMLTPNAHPCRRLKTYVEKMKSSPQYKSKVEETKKNFNILKKILGTEKSELTFERYFDTIQGRRCWNKPMPCSKEFNQDNNKESLCVDPSLADIIINMGNWVRAYQYSIKGWKGALELAKMRVGPILLEFLTNMLHRIQNIDDRRFLLYSAHDSTISAILGVLLDEPFHWPGYASSIIFELWESTEISSGNNYFFRVIYNGKPVEMAWCRESSKTYQKVNNLNTTQANDNLNNNNNEDLLCNTLENFKNYLQDTLNLSIDIELDYNKKSTFIPSLIYDVDQECNSD</sequence>
<dbReference type="Pfam" id="PF00328">
    <property type="entry name" value="His_Phos_2"/>
    <property type="match status" value="1"/>
</dbReference>
<gene>
    <name evidence="4" type="ORF">BCR32DRAFT_270438</name>
</gene>
<reference evidence="4 5" key="1">
    <citation type="submission" date="2016-08" db="EMBL/GenBank/DDBJ databases">
        <title>A Parts List for Fungal Cellulosomes Revealed by Comparative Genomics.</title>
        <authorList>
            <consortium name="DOE Joint Genome Institute"/>
            <person name="Haitjema C.H."/>
            <person name="Gilmore S.P."/>
            <person name="Henske J.K."/>
            <person name="Solomon K.V."/>
            <person name="De Groot R."/>
            <person name="Kuo A."/>
            <person name="Mondo S.J."/>
            <person name="Salamov A.A."/>
            <person name="Labutti K."/>
            <person name="Zhao Z."/>
            <person name="Chiniquy J."/>
            <person name="Barry K."/>
            <person name="Brewer H.M."/>
            <person name="Purvine S.O."/>
            <person name="Wright A.T."/>
            <person name="Boxma B."/>
            <person name="Van Alen T."/>
            <person name="Hackstein J.H."/>
            <person name="Baker S.E."/>
            <person name="Grigoriev I.V."/>
            <person name="O'Malley M.A."/>
        </authorList>
    </citation>
    <scope>NUCLEOTIDE SEQUENCE [LARGE SCALE GENOMIC DNA]</scope>
    <source>
        <strain evidence="4 5">S4</strain>
    </source>
</reference>
<protein>
    <submittedName>
        <fullName evidence="4">Phosphoglycerate mutase-like protein</fullName>
    </submittedName>
</protein>